<dbReference type="KEGG" id="hoh:Hoch_3607"/>
<evidence type="ECO:0000313" key="2">
    <source>
        <dbReference type="EMBL" id="ACY16109.1"/>
    </source>
</evidence>
<dbReference type="Pfam" id="PF04965">
    <property type="entry name" value="GPW_gp25"/>
    <property type="match status" value="1"/>
</dbReference>
<dbReference type="RefSeq" id="WP_012828708.1">
    <property type="nucleotide sequence ID" value="NC_013440.1"/>
</dbReference>
<name>D0LX67_HALO1</name>
<protein>
    <submittedName>
        <fullName evidence="2">GPW/gp25 family protein</fullName>
    </submittedName>
</protein>
<dbReference type="Gene3D" id="3.10.450.40">
    <property type="match status" value="1"/>
</dbReference>
<reference evidence="2 3" key="1">
    <citation type="journal article" date="2010" name="Stand. Genomic Sci.">
        <title>Complete genome sequence of Haliangium ochraceum type strain (SMP-2).</title>
        <authorList>
            <consortium name="US DOE Joint Genome Institute (JGI-PGF)"/>
            <person name="Ivanova N."/>
            <person name="Daum C."/>
            <person name="Lang E."/>
            <person name="Abt B."/>
            <person name="Kopitz M."/>
            <person name="Saunders E."/>
            <person name="Lapidus A."/>
            <person name="Lucas S."/>
            <person name="Glavina Del Rio T."/>
            <person name="Nolan M."/>
            <person name="Tice H."/>
            <person name="Copeland A."/>
            <person name="Cheng J.F."/>
            <person name="Chen F."/>
            <person name="Bruce D."/>
            <person name="Goodwin L."/>
            <person name="Pitluck S."/>
            <person name="Mavromatis K."/>
            <person name="Pati A."/>
            <person name="Mikhailova N."/>
            <person name="Chen A."/>
            <person name="Palaniappan K."/>
            <person name="Land M."/>
            <person name="Hauser L."/>
            <person name="Chang Y.J."/>
            <person name="Jeffries C.D."/>
            <person name="Detter J.C."/>
            <person name="Brettin T."/>
            <person name="Rohde M."/>
            <person name="Goker M."/>
            <person name="Bristow J."/>
            <person name="Markowitz V."/>
            <person name="Eisen J.A."/>
            <person name="Hugenholtz P."/>
            <person name="Kyrpides N.C."/>
            <person name="Klenk H.P."/>
        </authorList>
    </citation>
    <scope>NUCLEOTIDE SEQUENCE [LARGE SCALE GENOMIC DNA]</scope>
    <source>
        <strain evidence="3">DSM 14365 / CIP 107738 / JCM 11303 / AJ 13395 / SMP-2</strain>
    </source>
</reference>
<dbReference type="EMBL" id="CP001804">
    <property type="protein sequence ID" value="ACY16109.1"/>
    <property type="molecule type" value="Genomic_DNA"/>
</dbReference>
<dbReference type="AlphaFoldDB" id="D0LX67"/>
<proteinExistence type="predicted"/>
<dbReference type="STRING" id="502025.Hoch_3607"/>
<dbReference type="OrthoDB" id="9802846at2"/>
<accession>D0LX67</accession>
<dbReference type="HOGENOM" id="CLU_133204_0_1_7"/>
<dbReference type="SUPFAM" id="SSF160719">
    <property type="entry name" value="gpW/gp25-like"/>
    <property type="match status" value="1"/>
</dbReference>
<evidence type="ECO:0000259" key="1">
    <source>
        <dbReference type="Pfam" id="PF04965"/>
    </source>
</evidence>
<sequence>MSAGREFLGKGWRFPVAINLTGGISSSNLEENVRESIFIILGTAPGERLMRPAFGCRIHDLMFAPNNYVTAALSEHYCQEALLKFEPRIRNVAVEAAPSSAEPSRLDIRISYAVGDTNDRRNLVYPFYLRQPDEEL</sequence>
<gene>
    <name evidence="2" type="ordered locus">Hoch_3607</name>
</gene>
<keyword evidence="3" id="KW-1185">Reference proteome</keyword>
<feature type="domain" description="IraD/Gp25-like" evidence="1">
    <location>
        <begin position="28"/>
        <end position="118"/>
    </location>
</feature>
<evidence type="ECO:0000313" key="3">
    <source>
        <dbReference type="Proteomes" id="UP000001880"/>
    </source>
</evidence>
<dbReference type="Proteomes" id="UP000001880">
    <property type="component" value="Chromosome"/>
</dbReference>
<dbReference type="eggNOG" id="COG3628">
    <property type="taxonomic scope" value="Bacteria"/>
</dbReference>
<dbReference type="InterPro" id="IPR007048">
    <property type="entry name" value="IraD/Gp25-like"/>
</dbReference>
<organism evidence="2 3">
    <name type="scientific">Haliangium ochraceum (strain DSM 14365 / JCM 11303 / SMP-2)</name>
    <dbReference type="NCBI Taxonomy" id="502025"/>
    <lineage>
        <taxon>Bacteria</taxon>
        <taxon>Pseudomonadati</taxon>
        <taxon>Myxococcota</taxon>
        <taxon>Polyangia</taxon>
        <taxon>Haliangiales</taxon>
        <taxon>Kofleriaceae</taxon>
        <taxon>Haliangium</taxon>
    </lineage>
</organism>